<reference evidence="1 2" key="1">
    <citation type="submission" date="2017-11" db="EMBL/GenBank/DDBJ databases">
        <title>De-novo sequencing of pomegranate (Punica granatum L.) genome.</title>
        <authorList>
            <person name="Akparov Z."/>
            <person name="Amiraslanov A."/>
            <person name="Hajiyeva S."/>
            <person name="Abbasov M."/>
            <person name="Kaur K."/>
            <person name="Hamwieh A."/>
            <person name="Solovyev V."/>
            <person name="Salamov A."/>
            <person name="Braich B."/>
            <person name="Kosarev P."/>
            <person name="Mahmoud A."/>
            <person name="Hajiyev E."/>
            <person name="Babayeva S."/>
            <person name="Izzatullayeva V."/>
            <person name="Mammadov A."/>
            <person name="Mammadov A."/>
            <person name="Sharifova S."/>
            <person name="Ojaghi J."/>
            <person name="Eynullazada K."/>
            <person name="Bayramov B."/>
            <person name="Abdulazimova A."/>
            <person name="Shahmuradov I."/>
        </authorList>
    </citation>
    <scope>NUCLEOTIDE SEQUENCE [LARGE SCALE GENOMIC DNA]</scope>
    <source>
        <strain evidence="2">cv. AG2017</strain>
        <tissue evidence="1">Leaf</tissue>
    </source>
</reference>
<organism evidence="1 2">
    <name type="scientific">Punica granatum</name>
    <name type="common">Pomegranate</name>
    <dbReference type="NCBI Taxonomy" id="22663"/>
    <lineage>
        <taxon>Eukaryota</taxon>
        <taxon>Viridiplantae</taxon>
        <taxon>Streptophyta</taxon>
        <taxon>Embryophyta</taxon>
        <taxon>Tracheophyta</taxon>
        <taxon>Spermatophyta</taxon>
        <taxon>Magnoliopsida</taxon>
        <taxon>eudicotyledons</taxon>
        <taxon>Gunneridae</taxon>
        <taxon>Pentapetalae</taxon>
        <taxon>rosids</taxon>
        <taxon>malvids</taxon>
        <taxon>Myrtales</taxon>
        <taxon>Lythraceae</taxon>
        <taxon>Punica</taxon>
    </lineage>
</organism>
<evidence type="ECO:0000313" key="2">
    <source>
        <dbReference type="Proteomes" id="UP000233551"/>
    </source>
</evidence>
<sequence>MNVVQPILVTSADMATMVGAQPPHIRAEKNRLKIGGNKSRGLTVAIVTPAASTPSIGVSGDLCRCRRSRLGGRGCDRGPISPIGGLSRLGLVWPRLWLLLAPIKRTLNFWGYLNWGGWHLDCDRPLLGVADDPNWGVTVAVEVLLPPSRFLSIRAGGTLTTVATP</sequence>
<accession>A0A2I0L6I1</accession>
<name>A0A2I0L6I1_PUNGR</name>
<keyword evidence="2" id="KW-1185">Reference proteome</keyword>
<evidence type="ECO:0000313" key="1">
    <source>
        <dbReference type="EMBL" id="PKI76308.1"/>
    </source>
</evidence>
<comment type="caution">
    <text evidence="1">The sequence shown here is derived from an EMBL/GenBank/DDBJ whole genome shotgun (WGS) entry which is preliminary data.</text>
</comment>
<dbReference type="AlphaFoldDB" id="A0A2I0L6I1"/>
<dbReference type="Proteomes" id="UP000233551">
    <property type="component" value="Unassembled WGS sequence"/>
</dbReference>
<protein>
    <submittedName>
        <fullName evidence="1">Uncharacterized protein</fullName>
    </submittedName>
</protein>
<gene>
    <name evidence="1" type="ORF">CRG98_003230</name>
</gene>
<dbReference type="EMBL" id="PGOL01000123">
    <property type="protein sequence ID" value="PKI76308.1"/>
    <property type="molecule type" value="Genomic_DNA"/>
</dbReference>
<proteinExistence type="predicted"/>